<organism evidence="3 4">
    <name type="scientific">Pseudonocardia zijingensis</name>
    <dbReference type="NCBI Taxonomy" id="153376"/>
    <lineage>
        <taxon>Bacteria</taxon>
        <taxon>Bacillati</taxon>
        <taxon>Actinomycetota</taxon>
        <taxon>Actinomycetes</taxon>
        <taxon>Pseudonocardiales</taxon>
        <taxon>Pseudonocardiaceae</taxon>
        <taxon>Pseudonocardia</taxon>
    </lineage>
</organism>
<keyword evidence="2" id="KW-0472">Membrane</keyword>
<feature type="region of interest" description="Disordered" evidence="1">
    <location>
        <begin position="35"/>
        <end position="74"/>
    </location>
</feature>
<accession>A0ABP3YLD8</accession>
<name>A0ABP3YLD8_9PSEU</name>
<evidence type="ECO:0000313" key="3">
    <source>
        <dbReference type="EMBL" id="GAA0895655.1"/>
    </source>
</evidence>
<feature type="transmembrane region" description="Helical" evidence="2">
    <location>
        <begin position="6"/>
        <end position="28"/>
    </location>
</feature>
<proteinExistence type="predicted"/>
<comment type="caution">
    <text evidence="3">The sequence shown here is derived from an EMBL/GenBank/DDBJ whole genome shotgun (WGS) entry which is preliminary data.</text>
</comment>
<evidence type="ECO:0000256" key="1">
    <source>
        <dbReference type="SAM" id="MobiDB-lite"/>
    </source>
</evidence>
<dbReference type="EMBL" id="BAAAHP010000163">
    <property type="protein sequence ID" value="GAA0895655.1"/>
    <property type="molecule type" value="Genomic_DNA"/>
</dbReference>
<evidence type="ECO:0000313" key="4">
    <source>
        <dbReference type="Proteomes" id="UP001499967"/>
    </source>
</evidence>
<protein>
    <submittedName>
        <fullName evidence="3">Uncharacterized protein</fullName>
    </submittedName>
</protein>
<keyword evidence="4" id="KW-1185">Reference proteome</keyword>
<keyword evidence="2" id="KW-0812">Transmembrane</keyword>
<keyword evidence="2" id="KW-1133">Transmembrane helix</keyword>
<gene>
    <name evidence="3" type="ORF">GCM10009559_52140</name>
</gene>
<sequence>MGSVLSAVVVLVVLVVLAAVAAVAILTLRIRRRTHDEPAAGPTAPDLGIGGGWHGPSASGGFPATDPARRRRRG</sequence>
<evidence type="ECO:0000256" key="2">
    <source>
        <dbReference type="SAM" id="Phobius"/>
    </source>
</evidence>
<reference evidence="4" key="1">
    <citation type="journal article" date="2019" name="Int. J. Syst. Evol. Microbiol.">
        <title>The Global Catalogue of Microorganisms (GCM) 10K type strain sequencing project: providing services to taxonomists for standard genome sequencing and annotation.</title>
        <authorList>
            <consortium name="The Broad Institute Genomics Platform"/>
            <consortium name="The Broad Institute Genome Sequencing Center for Infectious Disease"/>
            <person name="Wu L."/>
            <person name="Ma J."/>
        </authorList>
    </citation>
    <scope>NUCLEOTIDE SEQUENCE [LARGE SCALE GENOMIC DNA]</scope>
    <source>
        <strain evidence="4">JCM 11117</strain>
    </source>
</reference>
<dbReference type="Proteomes" id="UP001499967">
    <property type="component" value="Unassembled WGS sequence"/>
</dbReference>